<feature type="non-terminal residue" evidence="1">
    <location>
        <position position="1"/>
    </location>
</feature>
<accession>A0A0F9D243</accession>
<dbReference type="EMBL" id="LAZR01033537">
    <property type="protein sequence ID" value="KKL47806.1"/>
    <property type="molecule type" value="Genomic_DNA"/>
</dbReference>
<organism evidence="1">
    <name type="scientific">marine sediment metagenome</name>
    <dbReference type="NCBI Taxonomy" id="412755"/>
    <lineage>
        <taxon>unclassified sequences</taxon>
        <taxon>metagenomes</taxon>
        <taxon>ecological metagenomes</taxon>
    </lineage>
</organism>
<evidence type="ECO:0000313" key="1">
    <source>
        <dbReference type="EMBL" id="KKL47806.1"/>
    </source>
</evidence>
<proteinExistence type="predicted"/>
<gene>
    <name evidence="1" type="ORF">LCGC14_2331850</name>
</gene>
<sequence length="46" mass="4987">IGKHRGKTAIGIDGYAISAPGALTTDQIEQFEAQIMRTVKRSDNAR</sequence>
<name>A0A0F9D243_9ZZZZ</name>
<comment type="caution">
    <text evidence="1">The sequence shown here is derived from an EMBL/GenBank/DDBJ whole genome shotgun (WGS) entry which is preliminary data.</text>
</comment>
<protein>
    <submittedName>
        <fullName evidence="1">Uncharacterized protein</fullName>
    </submittedName>
</protein>
<dbReference type="AlphaFoldDB" id="A0A0F9D243"/>
<reference evidence="1" key="1">
    <citation type="journal article" date="2015" name="Nature">
        <title>Complex archaea that bridge the gap between prokaryotes and eukaryotes.</title>
        <authorList>
            <person name="Spang A."/>
            <person name="Saw J.H."/>
            <person name="Jorgensen S.L."/>
            <person name="Zaremba-Niedzwiedzka K."/>
            <person name="Martijn J."/>
            <person name="Lind A.E."/>
            <person name="van Eijk R."/>
            <person name="Schleper C."/>
            <person name="Guy L."/>
            <person name="Ettema T.J."/>
        </authorList>
    </citation>
    <scope>NUCLEOTIDE SEQUENCE</scope>
</reference>